<dbReference type="InterPro" id="IPR032675">
    <property type="entry name" value="LRR_dom_sf"/>
</dbReference>
<name>A0AAW0G1D9_9APHY</name>
<organism evidence="1 2">
    <name type="scientific">Cerrena zonata</name>
    <dbReference type="NCBI Taxonomy" id="2478898"/>
    <lineage>
        <taxon>Eukaryota</taxon>
        <taxon>Fungi</taxon>
        <taxon>Dikarya</taxon>
        <taxon>Basidiomycota</taxon>
        <taxon>Agaricomycotina</taxon>
        <taxon>Agaricomycetes</taxon>
        <taxon>Polyporales</taxon>
        <taxon>Cerrenaceae</taxon>
        <taxon>Cerrena</taxon>
    </lineage>
</organism>
<dbReference type="Proteomes" id="UP001385951">
    <property type="component" value="Unassembled WGS sequence"/>
</dbReference>
<dbReference type="Gene3D" id="3.80.10.10">
    <property type="entry name" value="Ribonuclease Inhibitor"/>
    <property type="match status" value="1"/>
</dbReference>
<proteinExistence type="predicted"/>
<keyword evidence="2" id="KW-1185">Reference proteome</keyword>
<evidence type="ECO:0000313" key="2">
    <source>
        <dbReference type="Proteomes" id="UP001385951"/>
    </source>
</evidence>
<reference evidence="1 2" key="1">
    <citation type="submission" date="2022-09" db="EMBL/GenBank/DDBJ databases">
        <authorList>
            <person name="Palmer J.M."/>
        </authorList>
    </citation>
    <scope>NUCLEOTIDE SEQUENCE [LARGE SCALE GENOMIC DNA]</scope>
    <source>
        <strain evidence="1 2">DSM 7382</strain>
    </source>
</reference>
<dbReference type="AlphaFoldDB" id="A0AAW0G1D9"/>
<accession>A0AAW0G1D9</accession>
<dbReference type="EMBL" id="JASBNA010000017">
    <property type="protein sequence ID" value="KAK7686197.1"/>
    <property type="molecule type" value="Genomic_DNA"/>
</dbReference>
<sequence length="536" mass="61388">MIAGELYDEAEVWENPAAEDATKRSPIPHNPLLAWTLTCRTFVEPGLDVLWRSLKSPYPIGFAFQPNVQPVFGTDDLYVETDDEDENGEDQGTNKDFLLGFSAVPSPTDWNRFTSRYARRVRAIEYWENPRLKYGISPRFMREIASYRPPGNLLPNLRESEWCDNCKQTFPFITLFLTPALTFIRVSFQSNRNATRFFDLMHVFAPALKIVIFECDSFTPTPVMRAAFARTLSSWKSLATFYILAKPEILPMSAENILTLSQCDKLQDLEVPLESDLPPTIGTFFTQAGYFPSLQDLVIRLTENHSLSLPFTSRMVKAIRSQNFRSFDLEIKSPCTPAEIQDLLCAITTHKRLQRLFLKASSPSMVNEGIDMSDELMEPLLQLTDLERFVIEEFPLWMTTELLGKMARAWSKISKLRCRRHSWWGTTPPASTLNITDLEILTKLCPKLEELSIPFLSTLDGDTTLGPETLDSSLTVQRDRDVALELEVDQCNVVNQISAARYLLRLYPRLEIIQHEGEWEETKELINELRGNMDIS</sequence>
<protein>
    <submittedName>
        <fullName evidence="1">Uncharacterized protein</fullName>
    </submittedName>
</protein>
<comment type="caution">
    <text evidence="1">The sequence shown here is derived from an EMBL/GenBank/DDBJ whole genome shotgun (WGS) entry which is preliminary data.</text>
</comment>
<gene>
    <name evidence="1" type="ORF">QCA50_010417</name>
</gene>
<evidence type="ECO:0000313" key="1">
    <source>
        <dbReference type="EMBL" id="KAK7686197.1"/>
    </source>
</evidence>